<gene>
    <name evidence="3" type="ORF">SETTUDRAFT_145923</name>
</gene>
<dbReference type="EMBL" id="KB908493">
    <property type="protein sequence ID" value="EOA90252.1"/>
    <property type="molecule type" value="Genomic_DNA"/>
</dbReference>
<dbReference type="Pfam" id="PF08457">
    <property type="entry name" value="Sfi1"/>
    <property type="match status" value="1"/>
</dbReference>
<feature type="region of interest" description="Disordered" evidence="1">
    <location>
        <begin position="1007"/>
        <end position="1066"/>
    </location>
</feature>
<dbReference type="GeneID" id="19396843"/>
<proteinExistence type="predicted"/>
<feature type="region of interest" description="Disordered" evidence="1">
    <location>
        <begin position="1135"/>
        <end position="1157"/>
    </location>
</feature>
<feature type="region of interest" description="Disordered" evidence="1">
    <location>
        <begin position="933"/>
        <end position="978"/>
    </location>
</feature>
<dbReference type="Proteomes" id="UP000016935">
    <property type="component" value="Unassembled WGS sequence"/>
</dbReference>
<dbReference type="RefSeq" id="XP_008022136.1">
    <property type="nucleotide sequence ID" value="XM_008023945.1"/>
</dbReference>
<feature type="region of interest" description="Disordered" evidence="1">
    <location>
        <begin position="1078"/>
        <end position="1116"/>
    </location>
</feature>
<dbReference type="AlphaFoldDB" id="R0KR26"/>
<feature type="region of interest" description="Disordered" evidence="1">
    <location>
        <begin position="107"/>
        <end position="138"/>
    </location>
</feature>
<evidence type="ECO:0000256" key="1">
    <source>
        <dbReference type="SAM" id="MobiDB-lite"/>
    </source>
</evidence>
<feature type="region of interest" description="Disordered" evidence="1">
    <location>
        <begin position="156"/>
        <end position="247"/>
    </location>
</feature>
<dbReference type="STRING" id="671987.R0KR26"/>
<name>R0KR26_EXST2</name>
<sequence>MLPSMRQNGRDPKDLTRDDLPNEVVETLYDIIYKANQSQDKTSRAIFDACDKHVEDHHLEPKDSAILYRFLARLQHHEREGEDFLTRFQRVLRDYFEITVGWGEDAEDAEPAVDPDATRREAQPSLGRYTRTGSFDSFLDGTADKVAGTDHGDLAVRPARAPQQGAPDDHGNNSNRRRATSDTEAHSYHQAGLPIRHRINGIAPRRATSGPQQPAHKRSASVSSRGSLQIRRGGQPAPYKAGIDDADDDSFTDHTASLDLAKVQIPGVNAPIPDGPYQPLQQPQQQRPYVFEPFRPSDTRLMDDAETFEQQRLHRLTRECIWRWRRRAQDRIIMREDMERAAVEFERRILLKASLLQLRDTALVRRSSRETNRFFDRLETRAEKARNLFLLTKAFTHWAKCAEDEVQRTSVARRHILRTRFFNGWREITAVNELKIQHFALAKFLSKWRTRTAAIRDAEQFAVSHYEDKIVRHTWDALNMEYLNRGASNWHDKRTARTTLQKWREIVEIMRERGVWATDRRDGMLLRKTFQTWQQKSEAAQTLQSQADEFRRTSLLRTALHTLQKQAQLQPQFRQFQTRVNNRLLVSVFQEWRRGAQLSRRARNVDRLRLLRNTYTAWNDRLRIKALEERINDRLIIECLYKWTLASRVSLFQRVHDRQLKESTFLSWVTKTNQRANTLDAAERRFAQFKRAQLLRTCLRKMEAITAERRAEQFAILAEYQQKLKERTFDKLKERQAHFQQLNQWSADARFYVLCKHTLKTWSEATQLARRNRRRETYSQVRRTVKTNLVRRVFGHWRDKSAHIAELNQRANGIQHNRTMQASAAILHQWHDRTLVLRQQDAQAVNLHAFKISSTYLNIWSQRLDDIRILEGQAIALRQESTEIAAAGALKKMGWRLWNFKRQEDNARALFKRNFEKHTRAMVRFWVERAAERSAQRSASPTPNRRSRGRRTNDDNEGGGDLTNIESKTQNGQRGLGPVDEAQRLEAWTAFDGDALGLNNDLDLDLSLSLTPERPPRQPVFTPNPYAQAPTPSSARPLGSILRRTNTYSQPDPVLRPPPTTIVEDDESELDFGDGAQSTFWTGTPMPPTASKPGYLKTPSKRSVARAKHPELPASPEKQRVLSPIRRPLGSVLERERSTPRIGSMSAPPVRSSAPGAFGDVGGVTSFERRLREGGFGGSVAIGSSARNRGRARGGVGAGVGRPRVEFGDVSQMG</sequence>
<evidence type="ECO:0000313" key="4">
    <source>
        <dbReference type="Proteomes" id="UP000016935"/>
    </source>
</evidence>
<feature type="region of interest" description="Disordered" evidence="1">
    <location>
        <begin position="1175"/>
        <end position="1214"/>
    </location>
</feature>
<dbReference type="OrthoDB" id="5215300at2759"/>
<reference evidence="3 4" key="1">
    <citation type="journal article" date="2012" name="PLoS Pathog.">
        <title>Diverse lifestyles and strategies of plant pathogenesis encoded in the genomes of eighteen Dothideomycetes fungi.</title>
        <authorList>
            <person name="Ohm R.A."/>
            <person name="Feau N."/>
            <person name="Henrissat B."/>
            <person name="Schoch C.L."/>
            <person name="Horwitz B.A."/>
            <person name="Barry K.W."/>
            <person name="Condon B.J."/>
            <person name="Copeland A.C."/>
            <person name="Dhillon B."/>
            <person name="Glaser F."/>
            <person name="Hesse C.N."/>
            <person name="Kosti I."/>
            <person name="LaButti K."/>
            <person name="Lindquist E.A."/>
            <person name="Lucas S."/>
            <person name="Salamov A.A."/>
            <person name="Bradshaw R.E."/>
            <person name="Ciuffetti L."/>
            <person name="Hamelin R.C."/>
            <person name="Kema G.H.J."/>
            <person name="Lawrence C."/>
            <person name="Scott J.A."/>
            <person name="Spatafora J.W."/>
            <person name="Turgeon B.G."/>
            <person name="de Wit P.J.G.M."/>
            <person name="Zhong S."/>
            <person name="Goodwin S.B."/>
            <person name="Grigoriev I.V."/>
        </authorList>
    </citation>
    <scope>NUCLEOTIDE SEQUENCE [LARGE SCALE GENOMIC DNA]</scope>
    <source>
        <strain evidence="4">28A</strain>
    </source>
</reference>
<organism evidence="3 4">
    <name type="scientific">Exserohilum turcicum (strain 28A)</name>
    <name type="common">Northern leaf blight fungus</name>
    <name type="synonym">Setosphaeria turcica</name>
    <dbReference type="NCBI Taxonomy" id="671987"/>
    <lineage>
        <taxon>Eukaryota</taxon>
        <taxon>Fungi</taxon>
        <taxon>Dikarya</taxon>
        <taxon>Ascomycota</taxon>
        <taxon>Pezizomycotina</taxon>
        <taxon>Dothideomycetes</taxon>
        <taxon>Pleosporomycetidae</taxon>
        <taxon>Pleosporales</taxon>
        <taxon>Pleosporineae</taxon>
        <taxon>Pleosporaceae</taxon>
        <taxon>Exserohilum</taxon>
    </lineage>
</organism>
<keyword evidence="4" id="KW-1185">Reference proteome</keyword>
<feature type="domain" description="Sfi1 spindle body" evidence="2">
    <location>
        <begin position="365"/>
        <end position="930"/>
    </location>
</feature>
<evidence type="ECO:0000313" key="3">
    <source>
        <dbReference type="EMBL" id="EOA90252.1"/>
    </source>
</evidence>
<accession>R0KR26</accession>
<dbReference type="InterPro" id="IPR013665">
    <property type="entry name" value="Sfi1_dom"/>
</dbReference>
<evidence type="ECO:0000259" key="2">
    <source>
        <dbReference type="Pfam" id="PF08457"/>
    </source>
</evidence>
<reference evidence="3 4" key="2">
    <citation type="journal article" date="2013" name="PLoS Genet.">
        <title>Comparative genome structure, secondary metabolite, and effector coding capacity across Cochliobolus pathogens.</title>
        <authorList>
            <person name="Condon B.J."/>
            <person name="Leng Y."/>
            <person name="Wu D."/>
            <person name="Bushley K.E."/>
            <person name="Ohm R.A."/>
            <person name="Otillar R."/>
            <person name="Martin J."/>
            <person name="Schackwitz W."/>
            <person name="Grimwood J."/>
            <person name="MohdZainudin N."/>
            <person name="Xue C."/>
            <person name="Wang R."/>
            <person name="Manning V.A."/>
            <person name="Dhillon B."/>
            <person name="Tu Z.J."/>
            <person name="Steffenson B.J."/>
            <person name="Salamov A."/>
            <person name="Sun H."/>
            <person name="Lowry S."/>
            <person name="LaButti K."/>
            <person name="Han J."/>
            <person name="Copeland A."/>
            <person name="Lindquist E."/>
            <person name="Barry K."/>
            <person name="Schmutz J."/>
            <person name="Baker S.E."/>
            <person name="Ciuffetti L.M."/>
            <person name="Grigoriev I.V."/>
            <person name="Zhong S."/>
            <person name="Turgeon B.G."/>
        </authorList>
    </citation>
    <scope>NUCLEOTIDE SEQUENCE [LARGE SCALE GENOMIC DNA]</scope>
    <source>
        <strain evidence="4">28A</strain>
    </source>
</reference>
<feature type="compositionally biased region" description="Polar residues" evidence="1">
    <location>
        <begin position="964"/>
        <end position="973"/>
    </location>
</feature>
<dbReference type="eggNOG" id="KOG4775">
    <property type="taxonomic scope" value="Eukaryota"/>
</dbReference>
<protein>
    <recommendedName>
        <fullName evidence="2">Sfi1 spindle body domain-containing protein</fullName>
    </recommendedName>
</protein>
<dbReference type="HOGENOM" id="CLU_007577_0_0_1"/>